<dbReference type="EMBL" id="QGDL01000016">
    <property type="protein sequence ID" value="PWJ22844.1"/>
    <property type="molecule type" value="Genomic_DNA"/>
</dbReference>
<keyword evidence="6 8" id="KW-0472">Membrane</keyword>
<dbReference type="InterPro" id="IPR038377">
    <property type="entry name" value="Na/Glc_symporter_sf"/>
</dbReference>
<organism evidence="9 10">
    <name type="scientific">Faecalicatena orotica</name>
    <dbReference type="NCBI Taxonomy" id="1544"/>
    <lineage>
        <taxon>Bacteria</taxon>
        <taxon>Bacillati</taxon>
        <taxon>Bacillota</taxon>
        <taxon>Clostridia</taxon>
        <taxon>Lachnospirales</taxon>
        <taxon>Lachnospiraceae</taxon>
        <taxon>Faecalicatena</taxon>
    </lineage>
</organism>
<feature type="transmembrane region" description="Helical" evidence="8">
    <location>
        <begin position="47"/>
        <end position="67"/>
    </location>
</feature>
<comment type="subcellular location">
    <subcellularLocation>
        <location evidence="1">Membrane</location>
        <topology evidence="1">Multi-pass membrane protein</topology>
    </subcellularLocation>
</comment>
<feature type="transmembrane region" description="Helical" evidence="8">
    <location>
        <begin position="407"/>
        <end position="429"/>
    </location>
</feature>
<keyword evidence="4 8" id="KW-0812">Transmembrane</keyword>
<dbReference type="PANTHER" id="PTHR48086:SF4">
    <property type="entry name" value="SODIUM_PANTOTHENATE SYMPORTER"/>
    <property type="match status" value="1"/>
</dbReference>
<feature type="transmembrane region" description="Helical" evidence="8">
    <location>
        <begin position="87"/>
        <end position="107"/>
    </location>
</feature>
<dbReference type="OrthoDB" id="9810181at2"/>
<evidence type="ECO:0000256" key="7">
    <source>
        <dbReference type="RuleBase" id="RU362091"/>
    </source>
</evidence>
<dbReference type="GO" id="GO:0005886">
    <property type="term" value="C:plasma membrane"/>
    <property type="evidence" value="ECO:0007669"/>
    <property type="project" value="TreeGrafter"/>
</dbReference>
<comment type="caution">
    <text evidence="9">The sequence shown here is derived from an EMBL/GenBank/DDBJ whole genome shotgun (WGS) entry which is preliminary data.</text>
</comment>
<dbReference type="GO" id="GO:0015233">
    <property type="term" value="F:pantothenate transmembrane transporter activity"/>
    <property type="evidence" value="ECO:0007669"/>
    <property type="project" value="TreeGrafter"/>
</dbReference>
<feature type="transmembrane region" description="Helical" evidence="8">
    <location>
        <begin position="14"/>
        <end position="35"/>
    </location>
</feature>
<evidence type="ECO:0000256" key="1">
    <source>
        <dbReference type="ARBA" id="ARBA00004141"/>
    </source>
</evidence>
<dbReference type="InterPro" id="IPR050277">
    <property type="entry name" value="Sodium:Solute_Symporter"/>
</dbReference>
<evidence type="ECO:0000256" key="6">
    <source>
        <dbReference type="ARBA" id="ARBA00023136"/>
    </source>
</evidence>
<feature type="transmembrane region" description="Helical" evidence="8">
    <location>
        <begin position="172"/>
        <end position="192"/>
    </location>
</feature>
<feature type="transmembrane region" description="Helical" evidence="8">
    <location>
        <begin position="461"/>
        <end position="479"/>
    </location>
</feature>
<evidence type="ECO:0000256" key="8">
    <source>
        <dbReference type="SAM" id="Phobius"/>
    </source>
</evidence>
<evidence type="ECO:0000256" key="2">
    <source>
        <dbReference type="ARBA" id="ARBA00006434"/>
    </source>
</evidence>
<dbReference type="PROSITE" id="PS50283">
    <property type="entry name" value="NA_SOLUT_SYMP_3"/>
    <property type="match status" value="1"/>
</dbReference>
<dbReference type="Pfam" id="PF00474">
    <property type="entry name" value="SSF"/>
    <property type="match status" value="1"/>
</dbReference>
<feature type="transmembrane region" description="Helical" evidence="8">
    <location>
        <begin position="287"/>
        <end position="309"/>
    </location>
</feature>
<gene>
    <name evidence="9" type="ORF">A8806_11619</name>
</gene>
<feature type="transmembrane region" description="Helical" evidence="8">
    <location>
        <begin position="436"/>
        <end position="455"/>
    </location>
</feature>
<proteinExistence type="inferred from homology"/>
<keyword evidence="10" id="KW-1185">Reference proteome</keyword>
<evidence type="ECO:0000256" key="4">
    <source>
        <dbReference type="ARBA" id="ARBA00022692"/>
    </source>
</evidence>
<dbReference type="InterPro" id="IPR001734">
    <property type="entry name" value="Na/solute_symporter"/>
</dbReference>
<protein>
    <submittedName>
        <fullName evidence="9">Sodium/pantothenate symporter</fullName>
    </submittedName>
</protein>
<dbReference type="AlphaFoldDB" id="A0A2Y9BP19"/>
<comment type="similarity">
    <text evidence="2 7">Belongs to the sodium:solute symporter (SSF) (TC 2.A.21) family.</text>
</comment>
<feature type="transmembrane region" description="Helical" evidence="8">
    <location>
        <begin position="135"/>
        <end position="152"/>
    </location>
</feature>
<dbReference type="PANTHER" id="PTHR48086">
    <property type="entry name" value="SODIUM/PROLINE SYMPORTER-RELATED"/>
    <property type="match status" value="1"/>
</dbReference>
<feature type="transmembrane region" description="Helical" evidence="8">
    <location>
        <begin position="329"/>
        <end position="362"/>
    </location>
</feature>
<feature type="transmembrane region" description="Helical" evidence="8">
    <location>
        <begin position="199"/>
        <end position="222"/>
    </location>
</feature>
<dbReference type="Proteomes" id="UP000245845">
    <property type="component" value="Unassembled WGS sequence"/>
</dbReference>
<keyword evidence="3" id="KW-0813">Transport</keyword>
<name>A0A2Y9BP19_9FIRM</name>
<evidence type="ECO:0000313" key="10">
    <source>
        <dbReference type="Proteomes" id="UP000245845"/>
    </source>
</evidence>
<dbReference type="Gene3D" id="1.20.1730.10">
    <property type="entry name" value="Sodium/glucose cotransporter"/>
    <property type="match status" value="1"/>
</dbReference>
<dbReference type="RefSeq" id="WP_109733234.1">
    <property type="nucleotide sequence ID" value="NZ_BAAACK010000022.1"/>
</dbReference>
<accession>A0A2Y9BP19</accession>
<feature type="transmembrane region" description="Helical" evidence="8">
    <location>
        <begin position="248"/>
        <end position="267"/>
    </location>
</feature>
<reference evidence="9 10" key="1">
    <citation type="submission" date="2018-05" db="EMBL/GenBank/DDBJ databases">
        <title>The Hungate 1000. A catalogue of reference genomes from the rumen microbiome.</title>
        <authorList>
            <person name="Kelly W."/>
        </authorList>
    </citation>
    <scope>NUCLEOTIDE SEQUENCE [LARGE SCALE GENOMIC DNA]</scope>
    <source>
        <strain evidence="9 10">NLAE-zl-C242</strain>
    </source>
</reference>
<feature type="transmembrane region" description="Helical" evidence="8">
    <location>
        <begin position="383"/>
        <end position="401"/>
    </location>
</feature>
<evidence type="ECO:0000256" key="5">
    <source>
        <dbReference type="ARBA" id="ARBA00022989"/>
    </source>
</evidence>
<keyword evidence="5 8" id="KW-1133">Transmembrane helix</keyword>
<sequence length="504" mass="53769">MDLGFTISPETQKMIIVVFFLYTLIIVVLGAYVKYASRNEDSTQKVAGFLTGGGNLGALSVGLIMVTNIMSSGGMVGGPGMSYGTGFIWSLCVFCSFINIFLSLGSVGKKMAIMGRRTGAQTVLQLFRHRYQSKLFSSFLGLTFIVFLLPYAGSQFIGGGKLFSVVTGSGNYRIGVLLFAGITLIYTLTGGIKSISKIAVVQGAIMIISVISIYVATGGALFDKFGSLQSAMEFVQQSNPALLDARTWAPLYFIGTACIQSFALIPLPHALMGTFTYNSSKTLKNAIVVGIVSYTIIQFTMSGIGPLAYAVNPNVSQGDYVIPMLLSTLLPPAMGGVVIAGAVAAIQSTVASFFIIIASTIVKDLYKTLFKPDMSEETENKGNMIFTIIAAAIAIIMAMFPSEYLQVIVNFAIGGLAAGFFFPLFFGLYWKKATPVAAIAGTMCGTAVYILATVLSSPVHPILLAFAVSGIVMVVLSHCTPKVKLGVFEVWFGEQYDESYARID</sequence>
<evidence type="ECO:0000313" key="9">
    <source>
        <dbReference type="EMBL" id="PWJ22844.1"/>
    </source>
</evidence>
<evidence type="ECO:0000256" key="3">
    <source>
        <dbReference type="ARBA" id="ARBA00022448"/>
    </source>
</evidence>